<gene>
    <name evidence="1" type="ORF">UBAL3_94580005</name>
</gene>
<protein>
    <submittedName>
        <fullName evidence="1">Uncharacterized protein</fullName>
    </submittedName>
</protein>
<reference evidence="1 2" key="1">
    <citation type="journal article" date="2009" name="Appl. Environ. Microbiol.">
        <title>Community genomic and proteomic analyses of chemoautotrophic iron-oxidizing "Leptospirillum rubarum" (Group II) and "Leptospirillum ferrodiazotrophum" (Group III) bacteria in acid mine drainage biofilms.</title>
        <authorList>
            <person name="Goltsman D.S."/>
            <person name="Denef V.J."/>
            <person name="Singer S.W."/>
            <person name="VerBerkmoes N.C."/>
            <person name="Lefsrud M."/>
            <person name="Mueller R.S."/>
            <person name="Dick G.J."/>
            <person name="Sun C.L."/>
            <person name="Wheeler K.E."/>
            <person name="Zemla A."/>
            <person name="Baker B.J."/>
            <person name="Hauser L."/>
            <person name="Land M."/>
            <person name="Shah M.B."/>
            <person name="Thelen M.P."/>
            <person name="Hettich R.L."/>
            <person name="Banfield J.F."/>
        </authorList>
    </citation>
    <scope>NUCLEOTIDE SEQUENCE [LARGE SCALE GENOMIC DNA]</scope>
</reference>
<evidence type="ECO:0000313" key="1">
    <source>
        <dbReference type="EMBL" id="EES52030.1"/>
    </source>
</evidence>
<evidence type="ECO:0000313" key="2">
    <source>
        <dbReference type="Proteomes" id="UP000009374"/>
    </source>
</evidence>
<dbReference type="EMBL" id="GG693881">
    <property type="protein sequence ID" value="EES52030.1"/>
    <property type="molecule type" value="Genomic_DNA"/>
</dbReference>
<sequence>MAGKQKKSISANARRQAVFASRMRESGKKRVSFWVTPEEETRLRKILNGNKEPEILELPELVGSEKQISWAIDIRWKRLRELSEFLTQRFPGQACGMTNSVGSHTWRGRTISERDARIRRGEIVNAARSIWSAHWWIETRQLSTRDFLLEACDWARVRENAIPKINKMGEAENDKFMEGMIIPPNSHGAIAEIQENNGRILVRLSVFDEEAISILKKHSFHWEDKRGIWERIVKWDSGRDLRQDRAVEVGVCCLQSGHAVFIAEKALRERVAIGDYQPEVFRRIEVGKSERWGLRFRLVWSGEKDSSTLARLITKIRGTKVYPDAAYSPSSRFEEVEDFAETHGFTLTDEAKGLISQERRANSLRLVGVDPGPESPSKELRRIKTTMGEIDASLLDDLA</sequence>
<organism evidence="1 2">
    <name type="scientific">Leptospirillum ferrodiazotrophum</name>
    <dbReference type="NCBI Taxonomy" id="412449"/>
    <lineage>
        <taxon>Bacteria</taxon>
        <taxon>Pseudomonadati</taxon>
        <taxon>Nitrospirota</taxon>
        <taxon>Nitrospiria</taxon>
        <taxon>Nitrospirales</taxon>
        <taxon>Nitrospiraceae</taxon>
        <taxon>Leptospirillum</taxon>
    </lineage>
</organism>
<dbReference type="AlphaFoldDB" id="C6HZD9"/>
<accession>C6HZD9</accession>
<proteinExistence type="predicted"/>
<name>C6HZD9_9BACT</name>
<dbReference type="Proteomes" id="UP000009374">
    <property type="component" value="Unassembled WGS sequence"/>
</dbReference>
<keyword evidence="2" id="KW-1185">Reference proteome</keyword>